<dbReference type="OrthoDB" id="309851at2759"/>
<protein>
    <recommendedName>
        <fullName evidence="2">Serine/threonine specific protein phosphatases domain-containing protein</fullName>
    </recommendedName>
</protein>
<dbReference type="AlphaFoldDB" id="F2UTR0"/>
<dbReference type="Proteomes" id="UP000007799">
    <property type="component" value="Unassembled WGS sequence"/>
</dbReference>
<dbReference type="InterPro" id="IPR029052">
    <property type="entry name" value="Metallo-depent_PP-like"/>
</dbReference>
<dbReference type="OMA" id="LARDNHE"/>
<gene>
    <name evidence="3" type="ORF">PTSG_11520</name>
</gene>
<feature type="region of interest" description="Disordered" evidence="1">
    <location>
        <begin position="210"/>
        <end position="248"/>
    </location>
</feature>
<dbReference type="GO" id="GO:0016787">
    <property type="term" value="F:hydrolase activity"/>
    <property type="evidence" value="ECO:0007669"/>
    <property type="project" value="InterPro"/>
</dbReference>
<dbReference type="SUPFAM" id="SSF56300">
    <property type="entry name" value="Metallo-dependent phosphatases"/>
    <property type="match status" value="1"/>
</dbReference>
<keyword evidence="4" id="KW-1185">Reference proteome</keyword>
<dbReference type="GeneID" id="16067963"/>
<proteinExistence type="predicted"/>
<dbReference type="SMART" id="SM00156">
    <property type="entry name" value="PP2Ac"/>
    <property type="match status" value="1"/>
</dbReference>
<dbReference type="RefSeq" id="XP_004987444.1">
    <property type="nucleotide sequence ID" value="XM_004987387.1"/>
</dbReference>
<dbReference type="EMBL" id="GL833099">
    <property type="protein sequence ID" value="EGD74423.1"/>
    <property type="molecule type" value="Genomic_DNA"/>
</dbReference>
<sequence length="248" mass="28091">MCLKLRYPKRVFLARDNHEDSWVNKFFGFRDECLQRLPDGVIVWQMINKLFEYLPLGTVVDDSILCIHGGIGRDFRSLEDLRRIKRPFRPSEGDDTHEIRVARDALWSDPTESDEHLGLHASATRGATIVQLGPDMVRTFLRENNLQMIVRAHQCVKDGYEFFAGQQLVTVFSATDYCGRFGNDAAMLVINRELSVAVHVIKPDSYLGLSSWQPRQPSSPLPPSLGGGDEDETPHTVTGEYPPFSLDD</sequence>
<feature type="domain" description="Serine/threonine specific protein phosphatases" evidence="2">
    <location>
        <begin position="1"/>
        <end position="205"/>
    </location>
</feature>
<dbReference type="STRING" id="946362.F2UTR0"/>
<name>F2UTR0_SALR5</name>
<evidence type="ECO:0000256" key="1">
    <source>
        <dbReference type="SAM" id="MobiDB-lite"/>
    </source>
</evidence>
<dbReference type="PANTHER" id="PTHR46422">
    <property type="entry name" value="SERINE/THREONINE-PROTEIN PHOSPHATASE BSL3"/>
    <property type="match status" value="1"/>
</dbReference>
<evidence type="ECO:0000259" key="2">
    <source>
        <dbReference type="SMART" id="SM00156"/>
    </source>
</evidence>
<dbReference type="InterPro" id="IPR004843">
    <property type="entry name" value="Calcineurin-like_PHP"/>
</dbReference>
<dbReference type="InParanoid" id="F2UTR0"/>
<organism evidence="4">
    <name type="scientific">Salpingoeca rosetta (strain ATCC 50818 / BSB-021)</name>
    <dbReference type="NCBI Taxonomy" id="946362"/>
    <lineage>
        <taxon>Eukaryota</taxon>
        <taxon>Choanoflagellata</taxon>
        <taxon>Craspedida</taxon>
        <taxon>Salpingoecidae</taxon>
        <taxon>Salpingoeca</taxon>
    </lineage>
</organism>
<dbReference type="Pfam" id="PF00149">
    <property type="entry name" value="Metallophos"/>
    <property type="match status" value="1"/>
</dbReference>
<dbReference type="Gene3D" id="3.60.21.10">
    <property type="match status" value="1"/>
</dbReference>
<dbReference type="KEGG" id="sre:PTSG_11520"/>
<evidence type="ECO:0000313" key="3">
    <source>
        <dbReference type="EMBL" id="EGD74423.1"/>
    </source>
</evidence>
<dbReference type="PRINTS" id="PR00114">
    <property type="entry name" value="STPHPHTASE"/>
</dbReference>
<dbReference type="eggNOG" id="KOG0374">
    <property type="taxonomic scope" value="Eukaryota"/>
</dbReference>
<dbReference type="InterPro" id="IPR006186">
    <property type="entry name" value="Ser/Thr-sp_prot-phosphatase"/>
</dbReference>
<evidence type="ECO:0000313" key="4">
    <source>
        <dbReference type="Proteomes" id="UP000007799"/>
    </source>
</evidence>
<dbReference type="PANTHER" id="PTHR46422:SF7">
    <property type="entry name" value="SERINE_THREONINE-PROTEIN PHOSPHATASE BSL2-RELATED"/>
    <property type="match status" value="1"/>
</dbReference>
<accession>F2UTR0</accession>
<reference evidence="3" key="1">
    <citation type="submission" date="2009-08" db="EMBL/GenBank/DDBJ databases">
        <title>Annotation of Salpingoeca rosetta.</title>
        <authorList>
            <consortium name="The Broad Institute Genome Sequencing Platform"/>
            <person name="Russ C."/>
            <person name="Cuomo C."/>
            <person name="Burger G."/>
            <person name="Gray M.W."/>
            <person name="Holland P.W.H."/>
            <person name="King N."/>
            <person name="Lang F.B.F."/>
            <person name="Roger A.J."/>
            <person name="Ruiz-Trillo I."/>
            <person name="Young S.K."/>
            <person name="Zeng Q."/>
            <person name="Gargeya S."/>
            <person name="Alvarado L."/>
            <person name="Berlin A."/>
            <person name="Chapman S.B."/>
            <person name="Chen Z."/>
            <person name="Freedman E."/>
            <person name="Gellesch M."/>
            <person name="Goldberg J."/>
            <person name="Griggs A."/>
            <person name="Gujja S."/>
            <person name="Heilman E."/>
            <person name="Heiman D."/>
            <person name="Howarth C."/>
            <person name="Mehta T."/>
            <person name="Neiman D."/>
            <person name="Pearson M."/>
            <person name="Roberts A."/>
            <person name="Saif S."/>
            <person name="Shea T."/>
            <person name="Shenoy N."/>
            <person name="Sisk P."/>
            <person name="Stolte C."/>
            <person name="Sykes S."/>
            <person name="White J."/>
            <person name="Yandava C."/>
            <person name="Haas B."/>
            <person name="Nusbaum C."/>
            <person name="Birren B."/>
        </authorList>
    </citation>
    <scope>NUCLEOTIDE SEQUENCE [LARGE SCALE GENOMIC DNA]</scope>
    <source>
        <strain evidence="3">ATCC 50818</strain>
    </source>
</reference>